<sequence>MGRDAGVAGAGAGGERVVVRVPGPLDLRRTTAPLGHGPFDPAYRVTPDGAVWRATRQPSGPATLRLVQTAADLVEVTAWGPGAGDALTGAPGLVGADDDAASFAPPPGPVREAWRRTPGLRLTRSGRVLEALVPAVLEQRVVTKSAWAAWEWLLRRHGEPAPGPTSGEMPSGMRVPPSAEVWAAVPVWDFHRAGVDPARARTVVGCARLAAQLERTVTLDPAEAMRRLTAVPGVGQWTAAHVAQRAWGDPDVVTLGDFHLPAQVGWALAGHAVDDDGMLELLEPYRGHRQRAVRHLLAAGGWRVPRRAPRATAADYRRF</sequence>
<evidence type="ECO:0000256" key="2">
    <source>
        <dbReference type="ARBA" id="ARBA00012000"/>
    </source>
</evidence>
<dbReference type="AlphaFoldDB" id="A0A511YZA5"/>
<dbReference type="PANTHER" id="PTHR43003">
    <property type="entry name" value="DNA-3-METHYLADENINE GLYCOSYLASE"/>
    <property type="match status" value="1"/>
</dbReference>
<dbReference type="Gene3D" id="1.10.340.30">
    <property type="entry name" value="Hypothetical protein, domain 2"/>
    <property type="match status" value="1"/>
</dbReference>
<dbReference type="Proteomes" id="UP000321484">
    <property type="component" value="Unassembled WGS sequence"/>
</dbReference>
<dbReference type="GO" id="GO:0008725">
    <property type="term" value="F:DNA-3-methyladenine glycosylase activity"/>
    <property type="evidence" value="ECO:0007669"/>
    <property type="project" value="TreeGrafter"/>
</dbReference>
<dbReference type="GO" id="GO:0005737">
    <property type="term" value="C:cytoplasm"/>
    <property type="evidence" value="ECO:0007669"/>
    <property type="project" value="TreeGrafter"/>
</dbReference>
<comment type="caution">
    <text evidence="5">The sequence shown here is derived from an EMBL/GenBank/DDBJ whole genome shotgun (WGS) entry which is preliminary data.</text>
</comment>
<accession>A0A511YZA5</accession>
<evidence type="ECO:0000256" key="4">
    <source>
        <dbReference type="ARBA" id="ARBA00023204"/>
    </source>
</evidence>
<dbReference type="InterPro" id="IPR003265">
    <property type="entry name" value="HhH-GPD_domain"/>
</dbReference>
<dbReference type="InterPro" id="IPR051912">
    <property type="entry name" value="Alkylbase_DNA_Glycosylase/TA"/>
</dbReference>
<dbReference type="EC" id="3.2.2.21" evidence="2"/>
<dbReference type="CDD" id="cd00056">
    <property type="entry name" value="ENDO3c"/>
    <property type="match status" value="1"/>
</dbReference>
<dbReference type="GO" id="GO:0006285">
    <property type="term" value="P:base-excision repair, AP site formation"/>
    <property type="evidence" value="ECO:0007669"/>
    <property type="project" value="TreeGrafter"/>
</dbReference>
<organism evidence="5 6">
    <name type="scientific">Actinotalea fermentans</name>
    <dbReference type="NCBI Taxonomy" id="43671"/>
    <lineage>
        <taxon>Bacteria</taxon>
        <taxon>Bacillati</taxon>
        <taxon>Actinomycetota</taxon>
        <taxon>Actinomycetes</taxon>
        <taxon>Micrococcales</taxon>
        <taxon>Cellulomonadaceae</taxon>
        <taxon>Actinotalea</taxon>
    </lineage>
</organism>
<gene>
    <name evidence="5" type="ORF">AFE02nite_22690</name>
</gene>
<dbReference type="GO" id="GO:0032993">
    <property type="term" value="C:protein-DNA complex"/>
    <property type="evidence" value="ECO:0007669"/>
    <property type="project" value="TreeGrafter"/>
</dbReference>
<dbReference type="GO" id="GO:0043916">
    <property type="term" value="F:DNA-7-methylguanine glycosylase activity"/>
    <property type="evidence" value="ECO:0007669"/>
    <property type="project" value="TreeGrafter"/>
</dbReference>
<comment type="catalytic activity">
    <reaction evidence="1">
        <text>Hydrolysis of alkylated DNA, releasing 3-methyladenine, 3-methylguanine, 7-methylguanine and 7-methyladenine.</text>
        <dbReference type="EC" id="3.2.2.21"/>
    </reaction>
</comment>
<protein>
    <recommendedName>
        <fullName evidence="2">DNA-3-methyladenine glycosylase II</fullName>
        <ecNumber evidence="2">3.2.2.21</ecNumber>
    </recommendedName>
</protein>
<name>A0A511YZA5_9CELL</name>
<reference evidence="5 6" key="1">
    <citation type="submission" date="2019-07" db="EMBL/GenBank/DDBJ databases">
        <title>Whole genome shotgun sequence of Actinotalea fermentans NBRC 105374.</title>
        <authorList>
            <person name="Hosoyama A."/>
            <person name="Uohara A."/>
            <person name="Ohji S."/>
            <person name="Ichikawa N."/>
        </authorList>
    </citation>
    <scope>NUCLEOTIDE SEQUENCE [LARGE SCALE GENOMIC DNA]</scope>
    <source>
        <strain evidence="5 6">NBRC 105374</strain>
    </source>
</reference>
<dbReference type="SUPFAM" id="SSF48150">
    <property type="entry name" value="DNA-glycosylase"/>
    <property type="match status" value="1"/>
</dbReference>
<dbReference type="RefSeq" id="WP_261765590.1">
    <property type="nucleotide sequence ID" value="NZ_BJYK01000008.1"/>
</dbReference>
<evidence type="ECO:0000313" key="6">
    <source>
        <dbReference type="Proteomes" id="UP000321484"/>
    </source>
</evidence>
<evidence type="ECO:0000256" key="1">
    <source>
        <dbReference type="ARBA" id="ARBA00000086"/>
    </source>
</evidence>
<dbReference type="GO" id="GO:0006307">
    <property type="term" value="P:DNA alkylation repair"/>
    <property type="evidence" value="ECO:0007669"/>
    <property type="project" value="TreeGrafter"/>
</dbReference>
<dbReference type="PANTHER" id="PTHR43003:SF6">
    <property type="entry name" value="DNA GLYCOSYLASE"/>
    <property type="match status" value="1"/>
</dbReference>
<evidence type="ECO:0000256" key="3">
    <source>
        <dbReference type="ARBA" id="ARBA00022763"/>
    </source>
</evidence>
<keyword evidence="3" id="KW-0227">DNA damage</keyword>
<keyword evidence="6" id="KW-1185">Reference proteome</keyword>
<proteinExistence type="predicted"/>
<dbReference type="EMBL" id="BJYK01000008">
    <property type="protein sequence ID" value="GEN80535.1"/>
    <property type="molecule type" value="Genomic_DNA"/>
</dbReference>
<dbReference type="GO" id="GO:0032131">
    <property type="term" value="F:alkylated DNA binding"/>
    <property type="evidence" value="ECO:0007669"/>
    <property type="project" value="TreeGrafter"/>
</dbReference>
<evidence type="ECO:0000313" key="5">
    <source>
        <dbReference type="EMBL" id="GEN80535.1"/>
    </source>
</evidence>
<dbReference type="InterPro" id="IPR011257">
    <property type="entry name" value="DNA_glycosylase"/>
</dbReference>
<keyword evidence="4" id="KW-0234">DNA repair</keyword>